<gene>
    <name evidence="5" type="ORF">BGAL_0006g00300</name>
</gene>
<proteinExistence type="inferred from homology"/>
<dbReference type="Proteomes" id="UP000308671">
    <property type="component" value="Unassembled WGS sequence"/>
</dbReference>
<name>A0A4S8RBX4_9HELO</name>
<dbReference type="FunFam" id="3.90.850.10:FF:000003">
    <property type="entry name" value="Fumarylacetoacetate hydrolase domain-containing 1"/>
    <property type="match status" value="1"/>
</dbReference>
<feature type="domain" description="Fumarylacetoacetase-like C-terminal" evidence="4">
    <location>
        <begin position="156"/>
        <end position="340"/>
    </location>
</feature>
<dbReference type="GO" id="GO:0005739">
    <property type="term" value="C:mitochondrion"/>
    <property type="evidence" value="ECO:0007669"/>
    <property type="project" value="TreeGrafter"/>
</dbReference>
<dbReference type="PANTHER" id="PTHR11820:SF7">
    <property type="entry name" value="ACYLPYRUVASE FAHD1, MITOCHONDRIAL"/>
    <property type="match status" value="1"/>
</dbReference>
<keyword evidence="6" id="KW-1185">Reference proteome</keyword>
<evidence type="ECO:0000313" key="5">
    <source>
        <dbReference type="EMBL" id="THV55578.1"/>
    </source>
</evidence>
<evidence type="ECO:0000256" key="3">
    <source>
        <dbReference type="SAM" id="MobiDB-lite"/>
    </source>
</evidence>
<dbReference type="SUPFAM" id="SSF56529">
    <property type="entry name" value="FAH"/>
    <property type="match status" value="1"/>
</dbReference>
<dbReference type="GO" id="GO:0019752">
    <property type="term" value="P:carboxylic acid metabolic process"/>
    <property type="evidence" value="ECO:0007669"/>
    <property type="project" value="UniProtKB-ARBA"/>
</dbReference>
<dbReference type="GO" id="GO:0046872">
    <property type="term" value="F:metal ion binding"/>
    <property type="evidence" value="ECO:0007669"/>
    <property type="project" value="UniProtKB-KW"/>
</dbReference>
<dbReference type="Pfam" id="PF01557">
    <property type="entry name" value="FAA_hydrolase"/>
    <property type="match status" value="1"/>
</dbReference>
<dbReference type="Gene3D" id="3.90.850.10">
    <property type="entry name" value="Fumarylacetoacetase-like, C-terminal domain"/>
    <property type="match status" value="1"/>
</dbReference>
<reference evidence="5 6" key="1">
    <citation type="submission" date="2017-12" db="EMBL/GenBank/DDBJ databases">
        <title>Comparative genomics of Botrytis spp.</title>
        <authorList>
            <person name="Valero-Jimenez C.A."/>
            <person name="Tapia P."/>
            <person name="Veloso J."/>
            <person name="Silva-Moreno E."/>
            <person name="Staats M."/>
            <person name="Valdes J.H."/>
            <person name="Van Kan J.A.L."/>
        </authorList>
    </citation>
    <scope>NUCLEOTIDE SEQUENCE [LARGE SCALE GENOMIC DNA]</scope>
    <source>
        <strain evidence="5 6">MUCL435</strain>
    </source>
</reference>
<feature type="compositionally biased region" description="Basic and acidic residues" evidence="3">
    <location>
        <begin position="98"/>
        <end position="117"/>
    </location>
</feature>
<dbReference type="AlphaFoldDB" id="A0A4S8RBX4"/>
<dbReference type="PANTHER" id="PTHR11820">
    <property type="entry name" value="ACYLPYRUVASE"/>
    <property type="match status" value="1"/>
</dbReference>
<accession>A0A4S8RBX4</accession>
<dbReference type="EMBL" id="PQXL01000006">
    <property type="protein sequence ID" value="THV55578.1"/>
    <property type="molecule type" value="Genomic_DNA"/>
</dbReference>
<feature type="region of interest" description="Disordered" evidence="3">
    <location>
        <begin position="50"/>
        <end position="117"/>
    </location>
</feature>
<evidence type="ECO:0000313" key="6">
    <source>
        <dbReference type="Proteomes" id="UP000308671"/>
    </source>
</evidence>
<comment type="similarity">
    <text evidence="1">Belongs to the FAH family.</text>
</comment>
<dbReference type="GO" id="GO:0018773">
    <property type="term" value="F:acetylpyruvate hydrolase activity"/>
    <property type="evidence" value="ECO:0007669"/>
    <property type="project" value="TreeGrafter"/>
</dbReference>
<keyword evidence="2" id="KW-0479">Metal-binding</keyword>
<protein>
    <recommendedName>
        <fullName evidence="4">Fumarylacetoacetase-like C-terminal domain-containing protein</fullName>
    </recommendedName>
</protein>
<evidence type="ECO:0000256" key="1">
    <source>
        <dbReference type="ARBA" id="ARBA00010211"/>
    </source>
</evidence>
<organism evidence="5 6">
    <name type="scientific">Botrytis galanthina</name>
    <dbReference type="NCBI Taxonomy" id="278940"/>
    <lineage>
        <taxon>Eukaryota</taxon>
        <taxon>Fungi</taxon>
        <taxon>Dikarya</taxon>
        <taxon>Ascomycota</taxon>
        <taxon>Pezizomycotina</taxon>
        <taxon>Leotiomycetes</taxon>
        <taxon>Helotiales</taxon>
        <taxon>Sclerotiniaceae</taxon>
        <taxon>Botrytis</taxon>
    </lineage>
</organism>
<dbReference type="InterPro" id="IPR036663">
    <property type="entry name" value="Fumarylacetoacetase_C_sf"/>
</dbReference>
<evidence type="ECO:0000259" key="4">
    <source>
        <dbReference type="Pfam" id="PF01557"/>
    </source>
</evidence>
<comment type="caution">
    <text evidence="5">The sequence shown here is derived from an EMBL/GenBank/DDBJ whole genome shotgun (WGS) entry which is preliminary data.</text>
</comment>
<dbReference type="OrthoDB" id="74910at2759"/>
<sequence>MDPSSTPSPPKLQIAHVLADLNILKQAPPRATLSFLRSLSTVSATIGERKTSIHSQPTSKFDRLGRRIPTPPSVIQSPSPPLKKHSSMDSIDLPETEESMRETRERRLERRRSSGRDEEFMRAKTLLAYYNNRHKLQEKGQRGMKMSQERVDKALDHITELNNSKPKQPFFFLKPPSSILPPNGGAVIRPKGVDLHYEVELALIMGKQVKNLEAENEKEAYDSIESYAMSIDMTARNAQNEAKKKGLPWDIAKGFDTFLPMSNIISKSQIPDPHNATVWLTVNNEHRQKDSTELMLYRIPRILSDISKVMTLEKGDIVLTGTPKGVGSVKPGDVMRVGISVGGKELEEGKIEVAVEESTSTYQFKET</sequence>
<dbReference type="InterPro" id="IPR011234">
    <property type="entry name" value="Fumarylacetoacetase-like_C"/>
</dbReference>
<evidence type="ECO:0000256" key="2">
    <source>
        <dbReference type="ARBA" id="ARBA00022723"/>
    </source>
</evidence>